<feature type="signal peptide" evidence="4">
    <location>
        <begin position="1"/>
        <end position="22"/>
    </location>
</feature>
<evidence type="ECO:0000256" key="1">
    <source>
        <dbReference type="ARBA" id="ARBA00004922"/>
    </source>
</evidence>
<dbReference type="SMART" id="SM00028">
    <property type="entry name" value="TPR"/>
    <property type="match status" value="3"/>
</dbReference>
<keyword evidence="4" id="KW-0732">Signal</keyword>
<dbReference type="Gene3D" id="1.25.40.10">
    <property type="entry name" value="Tetratricopeptide repeat domain"/>
    <property type="match status" value="1"/>
</dbReference>
<keyword evidence="2" id="KW-0328">Glycosyltransferase</keyword>
<evidence type="ECO:0000313" key="5">
    <source>
        <dbReference type="EMBL" id="GMH73467.1"/>
    </source>
</evidence>
<dbReference type="PANTHER" id="PTHR44835">
    <property type="entry name" value="UDP-N-ACETYLGLUCOSAMINE--PEPTIDE N-ACETYLGLUCOSAMINYLTRANSFERASE SPINDLY-RELATED"/>
    <property type="match status" value="1"/>
</dbReference>
<keyword evidence="3" id="KW-0808">Transferase</keyword>
<dbReference type="InterPro" id="IPR011990">
    <property type="entry name" value="TPR-like_helical_dom_sf"/>
</dbReference>
<name>A0A9W7AJM9_9STRA</name>
<evidence type="ECO:0000313" key="6">
    <source>
        <dbReference type="Proteomes" id="UP001162640"/>
    </source>
</evidence>
<dbReference type="Pfam" id="PF13181">
    <property type="entry name" value="TPR_8"/>
    <property type="match status" value="1"/>
</dbReference>
<dbReference type="GO" id="GO:0016757">
    <property type="term" value="F:glycosyltransferase activity"/>
    <property type="evidence" value="ECO:0007669"/>
    <property type="project" value="UniProtKB-KW"/>
</dbReference>
<dbReference type="SUPFAM" id="SSF48452">
    <property type="entry name" value="TPR-like"/>
    <property type="match status" value="1"/>
</dbReference>
<accession>A0A9W7AJM9</accession>
<dbReference type="Proteomes" id="UP001162640">
    <property type="component" value="Unassembled WGS sequence"/>
</dbReference>
<comment type="pathway">
    <text evidence="1">Protein modification; protein glycosylation.</text>
</comment>
<protein>
    <submittedName>
        <fullName evidence="5">Uncharacterized protein</fullName>
    </submittedName>
</protein>
<dbReference type="EMBL" id="BLQM01000185">
    <property type="protein sequence ID" value="GMH73467.1"/>
    <property type="molecule type" value="Genomic_DNA"/>
</dbReference>
<feature type="chain" id="PRO_5040953727" evidence="4">
    <location>
        <begin position="23"/>
        <end position="384"/>
    </location>
</feature>
<gene>
    <name evidence="5" type="ORF">TL16_g06202</name>
</gene>
<dbReference type="AlphaFoldDB" id="A0A9W7AJM9"/>
<reference evidence="6" key="1">
    <citation type="journal article" date="2023" name="Commun. Biol.">
        <title>Genome analysis of Parmales, the sister group of diatoms, reveals the evolutionary specialization of diatoms from phago-mixotrophs to photoautotrophs.</title>
        <authorList>
            <person name="Ban H."/>
            <person name="Sato S."/>
            <person name="Yoshikawa S."/>
            <person name="Yamada K."/>
            <person name="Nakamura Y."/>
            <person name="Ichinomiya M."/>
            <person name="Sato N."/>
            <person name="Blanc-Mathieu R."/>
            <person name="Endo H."/>
            <person name="Kuwata A."/>
            <person name="Ogata H."/>
        </authorList>
    </citation>
    <scope>NUCLEOTIDE SEQUENCE [LARGE SCALE GENOMIC DNA]</scope>
</reference>
<sequence>MLPSFLLSLLSLLLLLLSPLLPFPVRVSASPTSLETSVDHATSLWNEGSHTTSLKMFEDIAGEYPESCLPYFYLGAIHQFGGGNSLTLSEHYYLLSLSISPTHSSTLSNLGKIYSDKAQFEAERLGRWDNVVFNSALNKNLKSPELHYNLAVSYQHQGSILEAVEQYRLAIEAEINEGGDYIEAWLNLAALHHKHGKVEDAVWHYERTGRALLGEERFRGFGIAMHTGNREFFGSLSKLESVCELMLMILNNMGQALSQQGKVRESCMYHNSAVILLEERLSLVRGGNEEKDVLDQIVGTQAHIFRGKKTSCSWDLWESFDELLEDVETLQIAEGRQSSLLPFDTLGLPVSPVFRRNIAVMHAEDLNRFSLSMEKPDHKIFNGR</sequence>
<evidence type="ECO:0000256" key="2">
    <source>
        <dbReference type="ARBA" id="ARBA00022676"/>
    </source>
</evidence>
<proteinExistence type="predicted"/>
<dbReference type="InterPro" id="IPR051939">
    <property type="entry name" value="Glycosyltr_41/O-GlcNAc_trsf"/>
</dbReference>
<dbReference type="PANTHER" id="PTHR44835:SF1">
    <property type="entry name" value="PROTEIN O-GLCNAC TRANSFERASE"/>
    <property type="match status" value="1"/>
</dbReference>
<evidence type="ECO:0000256" key="4">
    <source>
        <dbReference type="SAM" id="SignalP"/>
    </source>
</evidence>
<comment type="caution">
    <text evidence="5">The sequence shown here is derived from an EMBL/GenBank/DDBJ whole genome shotgun (WGS) entry which is preliminary data.</text>
</comment>
<organism evidence="5 6">
    <name type="scientific">Triparma laevis f. inornata</name>
    <dbReference type="NCBI Taxonomy" id="1714386"/>
    <lineage>
        <taxon>Eukaryota</taxon>
        <taxon>Sar</taxon>
        <taxon>Stramenopiles</taxon>
        <taxon>Ochrophyta</taxon>
        <taxon>Bolidophyceae</taxon>
        <taxon>Parmales</taxon>
        <taxon>Triparmaceae</taxon>
        <taxon>Triparma</taxon>
    </lineage>
</organism>
<evidence type="ECO:0000256" key="3">
    <source>
        <dbReference type="ARBA" id="ARBA00022679"/>
    </source>
</evidence>
<dbReference type="InterPro" id="IPR019734">
    <property type="entry name" value="TPR_rpt"/>
</dbReference>